<evidence type="ECO:0000259" key="18">
    <source>
        <dbReference type="PROSITE" id="PS51731"/>
    </source>
</evidence>
<evidence type="ECO:0000256" key="10">
    <source>
        <dbReference type="ARBA" id="ARBA00023128"/>
    </source>
</evidence>
<name>A0AA39WVA0_9PEZI</name>
<dbReference type="GO" id="GO:0006526">
    <property type="term" value="P:L-arginine biosynthetic process"/>
    <property type="evidence" value="ECO:0007669"/>
    <property type="project" value="TreeGrafter"/>
</dbReference>
<evidence type="ECO:0000256" key="5">
    <source>
        <dbReference type="ARBA" id="ARBA00012697"/>
    </source>
</evidence>
<evidence type="ECO:0000256" key="4">
    <source>
        <dbReference type="ARBA" id="ARBA00008694"/>
    </source>
</evidence>
<evidence type="ECO:0000256" key="14">
    <source>
        <dbReference type="ARBA" id="ARBA00048372"/>
    </source>
</evidence>
<dbReference type="GO" id="GO:0005759">
    <property type="term" value="C:mitochondrial matrix"/>
    <property type="evidence" value="ECO:0007669"/>
    <property type="project" value="TreeGrafter"/>
</dbReference>
<evidence type="ECO:0000256" key="6">
    <source>
        <dbReference type="ARBA" id="ARBA00018802"/>
    </source>
</evidence>
<keyword evidence="11 15" id="KW-0012">Acyltransferase</keyword>
<evidence type="ECO:0000256" key="8">
    <source>
        <dbReference type="ARBA" id="ARBA00022679"/>
    </source>
</evidence>
<dbReference type="EMBL" id="JAUJDW010000162">
    <property type="protein sequence ID" value="KAK0622107.1"/>
    <property type="molecule type" value="Genomic_DNA"/>
</dbReference>
<evidence type="ECO:0000256" key="13">
    <source>
        <dbReference type="ARBA" id="ARBA00033251"/>
    </source>
</evidence>
<keyword evidence="20" id="KW-1185">Reference proteome</keyword>
<reference evidence="19" key="1">
    <citation type="submission" date="2023-06" db="EMBL/GenBank/DDBJ databases">
        <title>Multi-omics analyses reveal the molecular pathogenesis toolkit of Lasiodiplodia hormozganensis, a cross-kingdom pathogen.</title>
        <authorList>
            <person name="Felix C."/>
            <person name="Meneses R."/>
            <person name="Goncalves M.F.M."/>
            <person name="Tilleman L."/>
            <person name="Duarte A.S."/>
            <person name="Jorrin-Novo J.V."/>
            <person name="Van De Peer Y."/>
            <person name="Deforce D."/>
            <person name="Van Nieuwerburgh F."/>
            <person name="Esteves A.C."/>
            <person name="Alves A."/>
        </authorList>
    </citation>
    <scope>NUCLEOTIDE SEQUENCE</scope>
    <source>
        <strain evidence="19">CBS 339.90</strain>
    </source>
</reference>
<evidence type="ECO:0000313" key="20">
    <source>
        <dbReference type="Proteomes" id="UP001175001"/>
    </source>
</evidence>
<organism evidence="19 20">
    <name type="scientific">Lasiodiplodia hormozganensis</name>
    <dbReference type="NCBI Taxonomy" id="869390"/>
    <lineage>
        <taxon>Eukaryota</taxon>
        <taxon>Fungi</taxon>
        <taxon>Dikarya</taxon>
        <taxon>Ascomycota</taxon>
        <taxon>Pezizomycotina</taxon>
        <taxon>Dothideomycetes</taxon>
        <taxon>Dothideomycetes incertae sedis</taxon>
        <taxon>Botryosphaeriales</taxon>
        <taxon>Botryosphaeriaceae</taxon>
        <taxon>Lasiodiplodia</taxon>
    </lineage>
</organism>
<evidence type="ECO:0000256" key="16">
    <source>
        <dbReference type="SAM" id="Coils"/>
    </source>
</evidence>
<dbReference type="AlphaFoldDB" id="A0AA39WVA0"/>
<evidence type="ECO:0000256" key="1">
    <source>
        <dbReference type="ARBA" id="ARBA00002294"/>
    </source>
</evidence>
<gene>
    <name evidence="19" type="primary">ARG2</name>
    <name evidence="19" type="ORF">DIS24_g11396</name>
</gene>
<feature type="region of interest" description="Disordered" evidence="17">
    <location>
        <begin position="1"/>
        <end position="21"/>
    </location>
</feature>
<evidence type="ECO:0000256" key="17">
    <source>
        <dbReference type="SAM" id="MobiDB-lite"/>
    </source>
</evidence>
<feature type="region of interest" description="Disordered" evidence="17">
    <location>
        <begin position="37"/>
        <end position="59"/>
    </location>
</feature>
<sequence length="722" mass="80772">MSVLRSALTARASSTARLRPRSTAAIDSSVSLQRLRQPTASFGNSVRPDPREDDIVTAPTTVNPDHVDHEREFILSVLSTTATKRDARNYLARYQPQTRKKQAQRTAQKYGQQLERQTAAAVEKNNGWRLKQTGVNLGNLYAPTKAMQESPVFTHQELPEETISEEEVVQPLHVALVKVRAVDLWDEGTLYGVGLTLGQLVRLGLSIAVVVDCDEEGSPDAPEKITKEWREKANEQADRVVESLRRTTPQGGVRINDALSISNPENEFFSSKVEVRGGVNVEYPNLLIPLLQGGKIPVIPPIAFTRGDFKVTRIQPDDAMLALTREFSGIRHIADRKDAARPSEEITLERVIVLDPLGGIPFPNRDDRAHVFINLEQEYEAIRKDLQEAQIAMAEQAKKKGWLPNPFAKFTKRELASLPPVNPRVLGSPDKPLRHLKNLDLVERTLRLLPPVSSALILTPAEAAISAISSDPSTPGVRTRRQKNPLIHNLLTDKPMVSSSHPDSPLAQIPSIMPATFVKRGMPVTMIPDPNIEPWRPPQPGQPSLDLTDPRIDFPRLVHLIEDSFGRKLDVQHYLDRIKNKLAGVIIAGEYEGGAILTWEYPPDAIGPNGERIPRPPVPYLDKFAVLKRAQGSGGVADVVFKAMVRTCFPDGVVWRSRRDNPVNKWYFERSTGTLKLDAWDGSKWTMFWTTEDMEKDEQVWKDYQDVCKGIVASWVDKRPPD</sequence>
<evidence type="ECO:0000256" key="11">
    <source>
        <dbReference type="ARBA" id="ARBA00023315"/>
    </source>
</evidence>
<accession>A0AA39WVA0</accession>
<keyword evidence="9" id="KW-0809">Transit peptide</keyword>
<dbReference type="InterPro" id="IPR011190">
    <property type="entry name" value="GlcNAc_Synth_fun"/>
</dbReference>
<keyword evidence="16" id="KW-0175">Coiled coil</keyword>
<dbReference type="FunFam" id="3.40.630.30:FF:000049">
    <property type="entry name" value="Amino-acid acetyltransferase, mitochondrial"/>
    <property type="match status" value="1"/>
</dbReference>
<evidence type="ECO:0000256" key="9">
    <source>
        <dbReference type="ARBA" id="ARBA00022946"/>
    </source>
</evidence>
<feature type="coiled-coil region" evidence="16">
    <location>
        <begin position="372"/>
        <end position="399"/>
    </location>
</feature>
<evidence type="ECO:0000256" key="15">
    <source>
        <dbReference type="PIRNR" id="PIRNR007892"/>
    </source>
</evidence>
<dbReference type="PANTHER" id="PTHR23342:SF4">
    <property type="entry name" value="AMINO-ACID ACETYLTRANSFERASE, MITOCHONDRIAL"/>
    <property type="match status" value="1"/>
</dbReference>
<keyword evidence="10 15" id="KW-0496">Mitochondrion</keyword>
<dbReference type="EC" id="2.3.1.1" evidence="5 15"/>
<dbReference type="GO" id="GO:0004042">
    <property type="term" value="F:L-glutamate N-acetyltransferase activity"/>
    <property type="evidence" value="ECO:0007669"/>
    <property type="project" value="InterPro"/>
</dbReference>
<protein>
    <recommendedName>
        <fullName evidence="6 15">Amino-acid acetyltransferase, mitochondrial</fullName>
        <ecNumber evidence="5 15">2.3.1.1</ecNumber>
    </recommendedName>
    <alternativeName>
        <fullName evidence="12 15">Glutamate N-acetyltransferase</fullName>
    </alternativeName>
    <alternativeName>
        <fullName evidence="13 15">N-acetylglutamate synthase</fullName>
    </alternativeName>
</protein>
<dbReference type="PROSITE" id="PS51731">
    <property type="entry name" value="GNAT_NAGS"/>
    <property type="match status" value="1"/>
</dbReference>
<comment type="function">
    <text evidence="1 15">N-acetylglutamate synthase involved in arginine biosynthesis.</text>
</comment>
<dbReference type="GO" id="GO:0006592">
    <property type="term" value="P:ornithine biosynthetic process"/>
    <property type="evidence" value="ECO:0007669"/>
    <property type="project" value="TreeGrafter"/>
</dbReference>
<dbReference type="Proteomes" id="UP001175001">
    <property type="component" value="Unassembled WGS sequence"/>
</dbReference>
<keyword evidence="7 15" id="KW-0028">Amino-acid biosynthesis</keyword>
<comment type="pathway">
    <text evidence="3 15">Amino-acid biosynthesis; L-arginine biosynthesis; N(2)-acetyl-L-ornithine from L-glutamate: step 1/4.</text>
</comment>
<evidence type="ECO:0000313" key="19">
    <source>
        <dbReference type="EMBL" id="KAK0622107.1"/>
    </source>
</evidence>
<dbReference type="PIRSF" id="PIRSF007892">
    <property type="entry name" value="NAGS_fungal"/>
    <property type="match status" value="1"/>
</dbReference>
<feature type="domain" description="N-acetyltransferase" evidence="18">
    <location>
        <begin position="541"/>
        <end position="713"/>
    </location>
</feature>
<comment type="caution">
    <text evidence="19">The sequence shown here is derived from an EMBL/GenBank/DDBJ whole genome shotgun (WGS) entry which is preliminary data.</text>
</comment>
<comment type="similarity">
    <text evidence="4 15">Belongs to the acetyltransferase family.</text>
</comment>
<comment type="subcellular location">
    <subcellularLocation>
        <location evidence="2 15">Mitochondrion</location>
    </subcellularLocation>
</comment>
<keyword evidence="8 15" id="KW-0808">Transferase</keyword>
<evidence type="ECO:0000256" key="12">
    <source>
        <dbReference type="ARBA" id="ARBA00030346"/>
    </source>
</evidence>
<dbReference type="InterPro" id="IPR006855">
    <property type="entry name" value="Vertebrate-like_GNAT_dom"/>
</dbReference>
<dbReference type="Pfam" id="PF04768">
    <property type="entry name" value="NAT"/>
    <property type="match status" value="1"/>
</dbReference>
<dbReference type="Gene3D" id="3.40.630.30">
    <property type="match status" value="1"/>
</dbReference>
<evidence type="ECO:0000256" key="2">
    <source>
        <dbReference type="ARBA" id="ARBA00004173"/>
    </source>
</evidence>
<comment type="catalytic activity">
    <reaction evidence="14 15">
        <text>L-glutamate + acetyl-CoA = N-acetyl-L-glutamate + CoA + H(+)</text>
        <dbReference type="Rhea" id="RHEA:24292"/>
        <dbReference type="ChEBI" id="CHEBI:15378"/>
        <dbReference type="ChEBI" id="CHEBI:29985"/>
        <dbReference type="ChEBI" id="CHEBI:44337"/>
        <dbReference type="ChEBI" id="CHEBI:57287"/>
        <dbReference type="ChEBI" id="CHEBI:57288"/>
        <dbReference type="EC" id="2.3.1.1"/>
    </reaction>
</comment>
<evidence type="ECO:0000256" key="3">
    <source>
        <dbReference type="ARBA" id="ARBA00004925"/>
    </source>
</evidence>
<proteinExistence type="inferred from homology"/>
<dbReference type="PANTHER" id="PTHR23342">
    <property type="entry name" value="N-ACETYLGLUTAMATE SYNTHASE"/>
    <property type="match status" value="1"/>
</dbReference>
<evidence type="ECO:0000256" key="7">
    <source>
        <dbReference type="ARBA" id="ARBA00022605"/>
    </source>
</evidence>